<evidence type="ECO:0000313" key="3">
    <source>
        <dbReference type="Proteomes" id="UP000323653"/>
    </source>
</evidence>
<dbReference type="RefSeq" id="WP_149075038.1">
    <property type="nucleotide sequence ID" value="NZ_CP043329.1"/>
</dbReference>
<dbReference type="InterPro" id="IPR051690">
    <property type="entry name" value="PseI-like"/>
</dbReference>
<dbReference type="InterPro" id="IPR036732">
    <property type="entry name" value="AFP_Neu5c_C_sf"/>
</dbReference>
<protein>
    <submittedName>
        <fullName evidence="2">N-acetylneuraminate synthase</fullName>
        <ecNumber evidence="2">2.5.1.56</ecNumber>
    </submittedName>
</protein>
<dbReference type="NCBIfam" id="TIGR03569">
    <property type="entry name" value="NeuB_NnaB"/>
    <property type="match status" value="1"/>
</dbReference>
<keyword evidence="3" id="KW-1185">Reference proteome</keyword>
<gene>
    <name evidence="2" type="primary">neuB</name>
    <name evidence="2" type="ORF">FYC62_11660</name>
</gene>
<dbReference type="GO" id="GO:0016051">
    <property type="term" value="P:carbohydrate biosynthetic process"/>
    <property type="evidence" value="ECO:0007669"/>
    <property type="project" value="InterPro"/>
</dbReference>
<dbReference type="PANTHER" id="PTHR42966">
    <property type="entry name" value="N-ACETYLNEURAMINATE SYNTHASE"/>
    <property type="match status" value="1"/>
</dbReference>
<reference evidence="2 3" key="1">
    <citation type="submission" date="2019-08" db="EMBL/GenBank/DDBJ databases">
        <title>Pedobacter sp. nov., isolated from Han river, South Korea.</title>
        <authorList>
            <person name="Lee D.-H."/>
            <person name="Kim Y.-S."/>
            <person name="Hwang E.-M."/>
            <person name="Le Tran T.C."/>
            <person name="Cha C.-J."/>
        </authorList>
    </citation>
    <scope>NUCLEOTIDE SEQUENCE [LARGE SCALE GENOMIC DNA]</scope>
    <source>
        <strain evidence="2 3">CJ43</strain>
    </source>
</reference>
<dbReference type="PANTHER" id="PTHR42966:SF1">
    <property type="entry name" value="SIALIC ACID SYNTHASE"/>
    <property type="match status" value="1"/>
</dbReference>
<dbReference type="InterPro" id="IPR006190">
    <property type="entry name" value="SAF_AFP_Neu5Ac"/>
</dbReference>
<dbReference type="GO" id="GO:0050462">
    <property type="term" value="F:N-acetylneuraminate synthase activity"/>
    <property type="evidence" value="ECO:0007669"/>
    <property type="project" value="UniProtKB-EC"/>
</dbReference>
<dbReference type="InterPro" id="IPR013785">
    <property type="entry name" value="Aldolase_TIM"/>
</dbReference>
<dbReference type="CDD" id="cd11615">
    <property type="entry name" value="SAF_NeuB_like"/>
    <property type="match status" value="1"/>
</dbReference>
<feature type="domain" description="AFP-like" evidence="1">
    <location>
        <begin position="284"/>
        <end position="335"/>
    </location>
</feature>
<dbReference type="Gene3D" id="3.20.20.70">
    <property type="entry name" value="Aldolase class I"/>
    <property type="match status" value="1"/>
</dbReference>
<evidence type="ECO:0000313" key="2">
    <source>
        <dbReference type="EMBL" id="QEK52219.1"/>
    </source>
</evidence>
<dbReference type="SUPFAM" id="SSF51269">
    <property type="entry name" value="AFP III-like domain"/>
    <property type="match status" value="1"/>
</dbReference>
<dbReference type="Gene3D" id="3.90.1210.10">
    <property type="entry name" value="Antifreeze-like/N-acetylneuraminic acid synthase C-terminal domain"/>
    <property type="match status" value="1"/>
</dbReference>
<keyword evidence="2" id="KW-0808">Transferase</keyword>
<dbReference type="PROSITE" id="PS50844">
    <property type="entry name" value="AFP_LIKE"/>
    <property type="match status" value="1"/>
</dbReference>
<dbReference type="Pfam" id="PF08666">
    <property type="entry name" value="SAF"/>
    <property type="match status" value="1"/>
</dbReference>
<accession>A0A5C0VJG2</accession>
<dbReference type="Proteomes" id="UP000323653">
    <property type="component" value="Chromosome"/>
</dbReference>
<dbReference type="EC" id="2.5.1.56" evidence="2"/>
<organism evidence="2 3">
    <name type="scientific">Pedobacter aquae</name>
    <dbReference type="NCBI Taxonomy" id="2605747"/>
    <lineage>
        <taxon>Bacteria</taxon>
        <taxon>Pseudomonadati</taxon>
        <taxon>Bacteroidota</taxon>
        <taxon>Sphingobacteriia</taxon>
        <taxon>Sphingobacteriales</taxon>
        <taxon>Sphingobacteriaceae</taxon>
        <taxon>Pedobacter</taxon>
    </lineage>
</organism>
<dbReference type="GO" id="GO:0047444">
    <property type="term" value="F:N-acylneuraminate-9-phosphate synthase activity"/>
    <property type="evidence" value="ECO:0007669"/>
    <property type="project" value="TreeGrafter"/>
</dbReference>
<dbReference type="InterPro" id="IPR057736">
    <property type="entry name" value="SAF_PseI/NeuA/NeuB"/>
</dbReference>
<dbReference type="InterPro" id="IPR013974">
    <property type="entry name" value="SAF"/>
</dbReference>
<dbReference type="Pfam" id="PF03102">
    <property type="entry name" value="NeuB"/>
    <property type="match status" value="1"/>
</dbReference>
<dbReference type="InterPro" id="IPR013132">
    <property type="entry name" value="PseI/NeuA/B-like_N"/>
</dbReference>
<name>A0A5C0VJG2_9SPHI</name>
<dbReference type="SUPFAM" id="SSF51569">
    <property type="entry name" value="Aldolase"/>
    <property type="match status" value="1"/>
</dbReference>
<dbReference type="KEGG" id="pej:FYC62_11660"/>
<dbReference type="AlphaFoldDB" id="A0A5C0VJG2"/>
<sequence>MAKTIIIAEAGVNHNGDITLAKSLVDVAVAAGVDYVKFQTFKAEALVAKQAKKADYQIVNTQNEHETQLEMLKKLELSEQDHQSLIQYCKQKGIHFFSTAFDLGSLQYLADIGLDLVKIPSGELTNLPYLRKAAHLFKKVILSTGMATLAEIKAAIAVFLKEGIPLKDIIVLHCTTEYPTPMQEVNLKAMQTIAQEFDVQVGYSDHTTGIEIPIAAVALGACVIEKHFTLDKNMEGPDHKASLNPEELGAMVKAIRNIELALSGNGIKEPTASELKNIAIARKSITAKKPIKAGTPLTEDNITTKRPGTGLSPMLWDSIMGTIATQDFNEDDLIV</sequence>
<dbReference type="InterPro" id="IPR020007">
    <property type="entry name" value="NeuB/NeuA"/>
</dbReference>
<evidence type="ECO:0000259" key="1">
    <source>
        <dbReference type="PROSITE" id="PS50844"/>
    </source>
</evidence>
<proteinExistence type="predicted"/>
<dbReference type="EMBL" id="CP043329">
    <property type="protein sequence ID" value="QEK52219.1"/>
    <property type="molecule type" value="Genomic_DNA"/>
</dbReference>